<dbReference type="GO" id="GO:0004519">
    <property type="term" value="F:endonuclease activity"/>
    <property type="evidence" value="ECO:0007669"/>
    <property type="project" value="InterPro"/>
</dbReference>
<feature type="region of interest" description="Disordered" evidence="1">
    <location>
        <begin position="1"/>
        <end position="23"/>
    </location>
</feature>
<evidence type="ECO:0000313" key="4">
    <source>
        <dbReference type="EMBL" id="CAB4177393.1"/>
    </source>
</evidence>
<dbReference type="InterPro" id="IPR046462">
    <property type="entry name" value="TerL_nuclease"/>
</dbReference>
<dbReference type="InterPro" id="IPR027417">
    <property type="entry name" value="P-loop_NTPase"/>
</dbReference>
<dbReference type="EMBL" id="LR797391">
    <property type="protein sequence ID" value="CAB4213035.1"/>
    <property type="molecule type" value="Genomic_DNA"/>
</dbReference>
<sequence length="611" mass="68071">MAVRRGTPKRPSAAGPPLPPTDPVTQFARDVVEGRKFVVAHNVLLACQRHLDDLQHGPARGLVWQPAEAQLAIEFFEGVLCLPEESDGDDDDDQVDGPPVDGQPFILSPWQQFIVGSLLGWWRKKGSKLKLRLRFRTAYIETGKGSGKTPMCAGLLIYFAIRFGQKAAQIFIAAATREQAKIGFADCESMVKASPFLRDVFYATVNNLSIRETGTFIRAISSEKRALDGKRVSAAMLDELHEQRAIVVNKIRKGIKGRPNALILEPTNAGFDRASICWQHHDYSRRVLERAITPDASDEWFAFVCALDPCAACRSKGREFPDEECPHCDDWKTRGPHWQKPNPNIGVSIPWDYVEGFVKEALGIPEQVNDLLRFNFGIWTQSIDRAFDMAKWQECAALPVPSDEELADYPCYGGLDLGQTDDLASFALLWDLGESLVAKAWFWLPEAAKEKYPDRPYAAWERLRQDGHPILTVTPGSTTDEETIEMFVLEAARKHGVLEIGFDKRFANRMAQNLMGEDITMVDTPQGFWLNESIRRVSKLVGDRKFAHGGNPILAHQAGVAVLRKGPNNTVRLDKESSKDKIDGLSAVTIGLSRIIAEPPDDDEAPELVTA</sequence>
<dbReference type="EMBL" id="LR798380">
    <property type="protein sequence ID" value="CAB5227942.1"/>
    <property type="molecule type" value="Genomic_DNA"/>
</dbReference>
<dbReference type="InterPro" id="IPR005021">
    <property type="entry name" value="Terminase_largesu-like"/>
</dbReference>
<dbReference type="Gene3D" id="3.40.50.300">
    <property type="entry name" value="P-loop containing nucleotide triphosphate hydrolases"/>
    <property type="match status" value="1"/>
</dbReference>
<dbReference type="Pfam" id="PF03354">
    <property type="entry name" value="TerL_ATPase"/>
    <property type="match status" value="1"/>
</dbReference>
<dbReference type="Pfam" id="PF20441">
    <property type="entry name" value="TerL_nuclease"/>
    <property type="match status" value="1"/>
</dbReference>
<protein>
    <submittedName>
        <fullName evidence="4">COG4626 Phage terminase-like protein, large subunit</fullName>
    </submittedName>
</protein>
<dbReference type="EMBL" id="LR797287">
    <property type="protein sequence ID" value="CAB4199221.1"/>
    <property type="molecule type" value="Genomic_DNA"/>
</dbReference>
<evidence type="ECO:0000313" key="5">
    <source>
        <dbReference type="EMBL" id="CAB4199221.1"/>
    </source>
</evidence>
<name>A0A6J5PZL0_9CAUD</name>
<gene>
    <name evidence="5" type="ORF">UFOVP1331_29</name>
    <name evidence="6" type="ORF">UFOVP1442_46</name>
    <name evidence="7" type="ORF">UFOVP1535_5</name>
    <name evidence="4" type="ORF">UFOVP998_30</name>
</gene>
<organism evidence="4">
    <name type="scientific">uncultured Caudovirales phage</name>
    <dbReference type="NCBI Taxonomy" id="2100421"/>
    <lineage>
        <taxon>Viruses</taxon>
        <taxon>Duplodnaviria</taxon>
        <taxon>Heunggongvirae</taxon>
        <taxon>Uroviricota</taxon>
        <taxon>Caudoviricetes</taxon>
        <taxon>Peduoviridae</taxon>
        <taxon>Maltschvirus</taxon>
        <taxon>Maltschvirus maltsch</taxon>
    </lineage>
</organism>
<proteinExistence type="predicted"/>
<evidence type="ECO:0000313" key="7">
    <source>
        <dbReference type="EMBL" id="CAB5227942.1"/>
    </source>
</evidence>
<feature type="domain" description="Terminase large subunit-like ATPase" evidence="2">
    <location>
        <begin position="109"/>
        <end position="285"/>
    </location>
</feature>
<dbReference type="PANTHER" id="PTHR41287">
    <property type="match status" value="1"/>
</dbReference>
<evidence type="ECO:0000313" key="6">
    <source>
        <dbReference type="EMBL" id="CAB4213035.1"/>
    </source>
</evidence>
<feature type="domain" description="Terminase large subunit-like endonuclease" evidence="3">
    <location>
        <begin position="337"/>
        <end position="590"/>
    </location>
</feature>
<dbReference type="EMBL" id="LR796948">
    <property type="protein sequence ID" value="CAB4177393.1"/>
    <property type="molecule type" value="Genomic_DNA"/>
</dbReference>
<dbReference type="PANTHER" id="PTHR41287:SF1">
    <property type="entry name" value="PROTEIN YMFN"/>
    <property type="match status" value="1"/>
</dbReference>
<accession>A0A6J5PZL0</accession>
<evidence type="ECO:0000259" key="2">
    <source>
        <dbReference type="Pfam" id="PF03354"/>
    </source>
</evidence>
<evidence type="ECO:0000259" key="3">
    <source>
        <dbReference type="Pfam" id="PF20441"/>
    </source>
</evidence>
<evidence type="ECO:0000256" key="1">
    <source>
        <dbReference type="SAM" id="MobiDB-lite"/>
    </source>
</evidence>
<reference evidence="4" key="1">
    <citation type="submission" date="2020-05" db="EMBL/GenBank/DDBJ databases">
        <authorList>
            <person name="Chiriac C."/>
            <person name="Salcher M."/>
            <person name="Ghai R."/>
            <person name="Kavagutti S V."/>
        </authorList>
    </citation>
    <scope>NUCLEOTIDE SEQUENCE</scope>
</reference>
<dbReference type="InterPro" id="IPR046461">
    <property type="entry name" value="TerL_ATPase"/>
</dbReference>